<dbReference type="InterPro" id="IPR017871">
    <property type="entry name" value="ABC_transporter-like_CS"/>
</dbReference>
<reference evidence="10 11" key="1">
    <citation type="journal article" date="2009" name="Nature">
        <title>Evolution of pathogenicity and sexual reproduction in eight Candida genomes.</title>
        <authorList>
            <person name="Butler G."/>
            <person name="Rasmussen M.D."/>
            <person name="Lin M.F."/>
            <person name="Santos M.A."/>
            <person name="Sakthikumar S."/>
            <person name="Munro C.A."/>
            <person name="Rheinbay E."/>
            <person name="Grabherr M."/>
            <person name="Forche A."/>
            <person name="Reedy J.L."/>
            <person name="Agrafioti I."/>
            <person name="Arnaud M.B."/>
            <person name="Bates S."/>
            <person name="Brown A.J."/>
            <person name="Brunke S."/>
            <person name="Costanzo M.C."/>
            <person name="Fitzpatrick D.A."/>
            <person name="de Groot P.W."/>
            <person name="Harris D."/>
            <person name="Hoyer L.L."/>
            <person name="Hube B."/>
            <person name="Klis F.M."/>
            <person name="Kodira C."/>
            <person name="Lennard N."/>
            <person name="Logue M.E."/>
            <person name="Martin R."/>
            <person name="Neiman A.M."/>
            <person name="Nikolaou E."/>
            <person name="Quail M.A."/>
            <person name="Quinn J."/>
            <person name="Santos M.C."/>
            <person name="Schmitzberger F.F."/>
            <person name="Sherlock G."/>
            <person name="Shah P."/>
            <person name="Silverstein K.A."/>
            <person name="Skrzypek M.S."/>
            <person name="Soll D."/>
            <person name="Staggs R."/>
            <person name="Stansfield I."/>
            <person name="Stumpf M.P."/>
            <person name="Sudbery P.E."/>
            <person name="Srikantha T."/>
            <person name="Zeng Q."/>
            <person name="Berman J."/>
            <person name="Berriman M."/>
            <person name="Heitman J."/>
            <person name="Gow N.A."/>
            <person name="Lorenz M.C."/>
            <person name="Birren B.W."/>
            <person name="Kellis M."/>
            <person name="Cuomo C.A."/>
        </authorList>
    </citation>
    <scope>NUCLEOTIDE SEQUENCE [LARGE SCALE GENOMIC DNA]</scope>
    <source>
        <strain evidence="11">ATCC 6260 / CBS 566 / DSM 6381 / JCM 1539 / NBRC 10279 / NRRL Y-324</strain>
    </source>
</reference>
<dbReference type="InterPro" id="IPR027417">
    <property type="entry name" value="P-loop_NTPase"/>
</dbReference>
<dbReference type="OMA" id="GIWCAVA"/>
<dbReference type="FunCoup" id="A5DII8">
    <property type="interactions" value="61"/>
</dbReference>
<dbReference type="Pfam" id="PF01061">
    <property type="entry name" value="ABC2_membrane"/>
    <property type="match status" value="2"/>
</dbReference>
<keyword evidence="4" id="KW-0547">Nucleotide-binding</keyword>
<feature type="transmembrane region" description="Helical" evidence="8">
    <location>
        <begin position="1240"/>
        <end position="1261"/>
    </location>
</feature>
<evidence type="ECO:0000256" key="6">
    <source>
        <dbReference type="ARBA" id="ARBA00022989"/>
    </source>
</evidence>
<evidence type="ECO:0000256" key="7">
    <source>
        <dbReference type="ARBA" id="ARBA00023136"/>
    </source>
</evidence>
<evidence type="ECO:0000256" key="1">
    <source>
        <dbReference type="ARBA" id="ARBA00004141"/>
    </source>
</evidence>
<dbReference type="Gene3D" id="3.40.50.300">
    <property type="entry name" value="P-loop containing nucleotide triphosphate hydrolases"/>
    <property type="match status" value="2"/>
</dbReference>
<dbReference type="Proteomes" id="UP000001997">
    <property type="component" value="Unassembled WGS sequence"/>
</dbReference>
<feature type="transmembrane region" description="Helical" evidence="8">
    <location>
        <begin position="493"/>
        <end position="520"/>
    </location>
</feature>
<name>A5DII8_PICGU</name>
<dbReference type="InterPro" id="IPR013525">
    <property type="entry name" value="ABC2_TM"/>
</dbReference>
<evidence type="ECO:0000259" key="9">
    <source>
        <dbReference type="PROSITE" id="PS50893"/>
    </source>
</evidence>
<keyword evidence="11" id="KW-1185">Reference proteome</keyword>
<dbReference type="PROSITE" id="PS00211">
    <property type="entry name" value="ABC_TRANSPORTER_1"/>
    <property type="match status" value="2"/>
</dbReference>
<evidence type="ECO:0000313" key="11">
    <source>
        <dbReference type="Proteomes" id="UP000001997"/>
    </source>
</evidence>
<dbReference type="GeneID" id="5126737"/>
<evidence type="ECO:0000313" key="10">
    <source>
        <dbReference type="EMBL" id="EDK38991.2"/>
    </source>
</evidence>
<dbReference type="VEuPathDB" id="FungiDB:PGUG_03089"/>
<dbReference type="SUPFAM" id="SSF52540">
    <property type="entry name" value="P-loop containing nucleoside triphosphate hydrolases"/>
    <property type="match status" value="2"/>
</dbReference>
<feature type="domain" description="ABC transporter" evidence="9">
    <location>
        <begin position="18"/>
        <end position="283"/>
    </location>
</feature>
<dbReference type="InParanoid" id="A5DII8"/>
<dbReference type="SMART" id="SM00382">
    <property type="entry name" value="AAA"/>
    <property type="match status" value="2"/>
</dbReference>
<keyword evidence="2" id="KW-0813">Transport</keyword>
<dbReference type="InterPro" id="IPR003439">
    <property type="entry name" value="ABC_transporter-like_ATP-bd"/>
</dbReference>
<feature type="transmembrane region" description="Helical" evidence="8">
    <location>
        <begin position="1127"/>
        <end position="1149"/>
    </location>
</feature>
<evidence type="ECO:0000256" key="8">
    <source>
        <dbReference type="SAM" id="Phobius"/>
    </source>
</evidence>
<evidence type="ECO:0000256" key="5">
    <source>
        <dbReference type="ARBA" id="ARBA00022840"/>
    </source>
</evidence>
<dbReference type="GO" id="GO:0016020">
    <property type="term" value="C:membrane"/>
    <property type="evidence" value="ECO:0007669"/>
    <property type="project" value="UniProtKB-SubCell"/>
</dbReference>
<dbReference type="HOGENOM" id="CLU_000604_57_4_1"/>
<dbReference type="OrthoDB" id="66620at2759"/>
<dbReference type="KEGG" id="pgu:PGUG_03089"/>
<dbReference type="Pfam" id="PF00005">
    <property type="entry name" value="ABC_tran"/>
    <property type="match status" value="2"/>
</dbReference>
<dbReference type="GO" id="GO:0005524">
    <property type="term" value="F:ATP binding"/>
    <property type="evidence" value="ECO:0007669"/>
    <property type="project" value="UniProtKB-KW"/>
</dbReference>
<keyword evidence="7 8" id="KW-0472">Membrane</keyword>
<evidence type="ECO:0000256" key="3">
    <source>
        <dbReference type="ARBA" id="ARBA00022692"/>
    </source>
</evidence>
<dbReference type="AlphaFoldDB" id="A5DII8"/>
<proteinExistence type="predicted"/>
<feature type="domain" description="ABC transporter" evidence="9">
    <location>
        <begin position="678"/>
        <end position="933"/>
    </location>
</feature>
<feature type="transmembrane region" description="Helical" evidence="8">
    <location>
        <begin position="1101"/>
        <end position="1121"/>
    </location>
</feature>
<gene>
    <name evidence="10" type="ORF">PGUG_03089</name>
</gene>
<evidence type="ECO:0000256" key="4">
    <source>
        <dbReference type="ARBA" id="ARBA00022741"/>
    </source>
</evidence>
<dbReference type="GO" id="GO:0140359">
    <property type="term" value="F:ABC-type transporter activity"/>
    <property type="evidence" value="ECO:0007669"/>
    <property type="project" value="InterPro"/>
</dbReference>
<sequence>MNSNMLKVVPEDRVRLSVRHLSVSVSRDPGEVADGADSADKPSGKILDDISFDLESGNMLAIVGASGSGKSSLLNTLAQRFNVHSKRLQLSGSILLAAACGSSQDSAMAAINSAYLQQTDIFLPGLTVYETLKYKADLRLPASVHSSTKDKLIASLLNVLGLEHIRDKRILSFATQQTTLSGGEQRRISLAIQLLSMPPLLFLDEPTTGLDATSSLKLVQILRTLASPEFGFTILLSIHQPRPEISVLFDKLCVLTHGGRMVYYGSLVESSRYFANIGFQASNNIDYIMQLSVRDTSTIEAERQSNLVIDQLVTAWKEHNYYEPLNLTEQQQKAGFEATYKQLTSSQESRITLFREVMVLTKRNMLTSIRDIGSLLALIGGAIVLAITLGWMFYKPGSDLAGIRSTTSSLYVILEVIGFSPLFVDLVRLCLIDGVYYFSERQENIVSVPGFLISRRLAKLFIEDIPTSLIFSSISYFMWGLRMEDGNGNRNVSYFFICAVITFLVYSIGMAMATFSFALAPSFPMASMISNIFYQLQNSACGYFVNAKTMPVYVRWTKYIAHFWYAFGGLTSNQYTDWKGTCRGSAQECVTYSGNYQLHELGYPKNWIAQPIGILIAWLVAFYIFAAIALYYHNGSSGVAKHKTNTIGDEVDTQTENRDEKVPASDQTDIDNQEKVSIALENISMSIQPKWWSIKKPQPLTLLDNVSAEFAACQLNVILGPSGSGKSTLLKFLSNRISKSTAKKVSGSMKVNGSQDITPSQLATISAYVDQSDDSLIPTLTVRETLFFQARLRLPEENHDKIPSIIISLMRKVGLLECADTVIGSSIRKGISGGEKRRLSIAIQLLSEPKVLFLDEPTSGLDSTTARTILTMLVDLAVQNNTTVITTIHQPSDDMFHEFGSVLLLARHGTMIYQGKPNSIQPYLESKGYFKPETMKVADFMLDLLSPTLEETPETIEARIQMLRTEWLYHQKQKFDEQKYSGDIDLVQYRHKRARFMVALKVITHRQLLNSWRSLDVVFARAMQTVLLAIIHTLYFTPLRNSQIGISNRLGLVQVVLNMYFVGFINNQSLYPIERDLFYKEYKDDIYGTCEFSVSYLINELPIEILPCFFFAALIVFGPGLPRNAGMFFSMFLTSFISMNCGESLGILVNSVVKHLGLAANVLGSIIMFALFMGGTMSLNMPPFFKGWNYINPMKYAVGICAELGFRNQVFDCPGNSDCPLSTGEKVLLAYNLESNVPRYFAAFVGCLVVYRVLATVAVYVKVRYFI</sequence>
<organism evidence="10 11">
    <name type="scientific">Meyerozyma guilliermondii (strain ATCC 6260 / CBS 566 / DSM 6381 / JCM 1539 / NBRC 10279 / NRRL Y-324)</name>
    <name type="common">Yeast</name>
    <name type="synonym">Candida guilliermondii</name>
    <dbReference type="NCBI Taxonomy" id="294746"/>
    <lineage>
        <taxon>Eukaryota</taxon>
        <taxon>Fungi</taxon>
        <taxon>Dikarya</taxon>
        <taxon>Ascomycota</taxon>
        <taxon>Saccharomycotina</taxon>
        <taxon>Pichiomycetes</taxon>
        <taxon>Debaryomycetaceae</taxon>
        <taxon>Meyerozyma</taxon>
    </lineage>
</organism>
<dbReference type="PANTHER" id="PTHR48041">
    <property type="entry name" value="ABC TRANSPORTER G FAMILY MEMBER 28"/>
    <property type="match status" value="1"/>
</dbReference>
<dbReference type="EMBL" id="CH408157">
    <property type="protein sequence ID" value="EDK38991.2"/>
    <property type="molecule type" value="Genomic_DNA"/>
</dbReference>
<feature type="transmembrane region" description="Helical" evidence="8">
    <location>
        <begin position="1018"/>
        <end position="1037"/>
    </location>
</feature>
<comment type="subcellular location">
    <subcellularLocation>
        <location evidence="1">Membrane</location>
        <topology evidence="1">Multi-pass membrane protein</topology>
    </subcellularLocation>
</comment>
<feature type="transmembrane region" description="Helical" evidence="8">
    <location>
        <begin position="413"/>
        <end position="439"/>
    </location>
</feature>
<protein>
    <recommendedName>
        <fullName evidence="9">ABC transporter domain-containing protein</fullName>
    </recommendedName>
</protein>
<feature type="transmembrane region" description="Helical" evidence="8">
    <location>
        <begin position="612"/>
        <end position="632"/>
    </location>
</feature>
<feature type="transmembrane region" description="Helical" evidence="8">
    <location>
        <begin position="372"/>
        <end position="393"/>
    </location>
</feature>
<dbReference type="GO" id="GO:0016887">
    <property type="term" value="F:ATP hydrolysis activity"/>
    <property type="evidence" value="ECO:0007669"/>
    <property type="project" value="InterPro"/>
</dbReference>
<keyword evidence="3 8" id="KW-0812">Transmembrane</keyword>
<dbReference type="PROSITE" id="PS50893">
    <property type="entry name" value="ABC_TRANSPORTER_2"/>
    <property type="match status" value="2"/>
</dbReference>
<dbReference type="PANTHER" id="PTHR48041:SF119">
    <property type="entry name" value="ROA1P"/>
    <property type="match status" value="1"/>
</dbReference>
<keyword evidence="5" id="KW-0067">ATP-binding</keyword>
<dbReference type="Pfam" id="PF19055">
    <property type="entry name" value="ABC2_membrane_7"/>
    <property type="match status" value="2"/>
</dbReference>
<feature type="transmembrane region" description="Helical" evidence="8">
    <location>
        <begin position="1156"/>
        <end position="1179"/>
    </location>
</feature>
<dbReference type="eggNOG" id="KOG0065">
    <property type="taxonomic scope" value="Eukaryota"/>
</dbReference>
<dbReference type="InterPro" id="IPR050352">
    <property type="entry name" value="ABCG_transporters"/>
</dbReference>
<keyword evidence="6 8" id="KW-1133">Transmembrane helix</keyword>
<accession>A5DII8</accession>
<dbReference type="InterPro" id="IPR003593">
    <property type="entry name" value="AAA+_ATPase"/>
</dbReference>
<evidence type="ECO:0000256" key="2">
    <source>
        <dbReference type="ARBA" id="ARBA00022448"/>
    </source>
</evidence>
<dbReference type="InterPro" id="IPR043926">
    <property type="entry name" value="ABCG_dom"/>
</dbReference>
<dbReference type="RefSeq" id="XP_001485360.2">
    <property type="nucleotide sequence ID" value="XM_001485310.1"/>
</dbReference>